<keyword evidence="3" id="KW-1185">Reference proteome</keyword>
<evidence type="ECO:0000259" key="1">
    <source>
        <dbReference type="SMART" id="SM00382"/>
    </source>
</evidence>
<gene>
    <name evidence="2" type="ORF">QYE76_026368</name>
</gene>
<reference evidence="2" key="1">
    <citation type="submission" date="2023-07" db="EMBL/GenBank/DDBJ databases">
        <title>A chromosome-level genome assembly of Lolium multiflorum.</title>
        <authorList>
            <person name="Chen Y."/>
            <person name="Copetti D."/>
            <person name="Kolliker R."/>
            <person name="Studer B."/>
        </authorList>
    </citation>
    <scope>NUCLEOTIDE SEQUENCE</scope>
    <source>
        <strain evidence="2">02402/16</strain>
        <tissue evidence="2">Leaf</tissue>
    </source>
</reference>
<dbReference type="AlphaFoldDB" id="A0AAD8RHI6"/>
<dbReference type="PRINTS" id="PR00364">
    <property type="entry name" value="DISEASERSIST"/>
</dbReference>
<dbReference type="SMART" id="SM00382">
    <property type="entry name" value="AAA"/>
    <property type="match status" value="1"/>
</dbReference>
<accession>A0AAD8RHI6</accession>
<sequence length="422" mass="45854">MKTKSAMMMPRSTQGEKRDGAVSSIVGRLIAKGGSLLTADDLQRLRRLELAAAEIEELVAEHESLAVALRPHMSSLEIVKPTLSQAEDVLDDVVERQRRIVDLPADTNPFFEPSWAGKKLHTVLSTVFHAGHAHYAAPELKNLAKKVHKVQGFIEEADKHFTTSFPPDLKSAPPMVFGRDAECRKIVAALYPVDVDEEDGRPYSVMGIHGAAGSGKTTLAQCAYARAQAADEDRSGSFDISMWVHVGRRFTQHKVFHDMLEAATGRPPSSALVDRDSGDTVALLQDELRGKRILLVLDDVHSNGNGTDLKQILSPLDVVGAGSKVLVTARSVDALLVLGADISSCLAIRDLDDDVFARLFMHYALADDGVDERDRGILEFIGAGIAAKLKSSPLAAELVGTELRARPQIDVWKNFRDTISAA</sequence>
<comment type="caution">
    <text evidence="2">The sequence shown here is derived from an EMBL/GenBank/DDBJ whole genome shotgun (WGS) entry which is preliminary data.</text>
</comment>
<dbReference type="Gene3D" id="3.40.50.300">
    <property type="entry name" value="P-loop containing nucleotide triphosphate hydrolases"/>
    <property type="match status" value="1"/>
</dbReference>
<organism evidence="2 3">
    <name type="scientific">Lolium multiflorum</name>
    <name type="common">Italian ryegrass</name>
    <name type="synonym">Lolium perenne subsp. multiflorum</name>
    <dbReference type="NCBI Taxonomy" id="4521"/>
    <lineage>
        <taxon>Eukaryota</taxon>
        <taxon>Viridiplantae</taxon>
        <taxon>Streptophyta</taxon>
        <taxon>Embryophyta</taxon>
        <taxon>Tracheophyta</taxon>
        <taxon>Spermatophyta</taxon>
        <taxon>Magnoliopsida</taxon>
        <taxon>Liliopsida</taxon>
        <taxon>Poales</taxon>
        <taxon>Poaceae</taxon>
        <taxon>BOP clade</taxon>
        <taxon>Pooideae</taxon>
        <taxon>Poodae</taxon>
        <taxon>Poeae</taxon>
        <taxon>Poeae Chloroplast Group 2 (Poeae type)</taxon>
        <taxon>Loliodinae</taxon>
        <taxon>Loliinae</taxon>
        <taxon>Lolium</taxon>
    </lineage>
</organism>
<dbReference type="PANTHER" id="PTHR36766">
    <property type="entry name" value="PLANT BROAD-SPECTRUM MILDEW RESISTANCE PROTEIN RPW8"/>
    <property type="match status" value="1"/>
</dbReference>
<name>A0AAD8RHI6_LOLMU</name>
<dbReference type="Pfam" id="PF00931">
    <property type="entry name" value="NB-ARC"/>
    <property type="match status" value="1"/>
</dbReference>
<dbReference type="InterPro" id="IPR027417">
    <property type="entry name" value="P-loop_NTPase"/>
</dbReference>
<proteinExistence type="predicted"/>
<evidence type="ECO:0000313" key="2">
    <source>
        <dbReference type="EMBL" id="KAK1620851.1"/>
    </source>
</evidence>
<dbReference type="SUPFAM" id="SSF52540">
    <property type="entry name" value="P-loop containing nucleoside triphosphate hydrolases"/>
    <property type="match status" value="1"/>
</dbReference>
<protein>
    <recommendedName>
        <fullName evidence="1">AAA+ ATPase domain-containing protein</fullName>
    </recommendedName>
</protein>
<dbReference type="Proteomes" id="UP001231189">
    <property type="component" value="Unassembled WGS sequence"/>
</dbReference>
<dbReference type="InterPro" id="IPR002182">
    <property type="entry name" value="NB-ARC"/>
</dbReference>
<dbReference type="InterPro" id="IPR003593">
    <property type="entry name" value="AAA+_ATPase"/>
</dbReference>
<dbReference type="PANTHER" id="PTHR36766:SF64">
    <property type="entry name" value="OS12G0206100 PROTEIN"/>
    <property type="match status" value="1"/>
</dbReference>
<dbReference type="EMBL" id="JAUUTY010000006">
    <property type="protein sequence ID" value="KAK1620851.1"/>
    <property type="molecule type" value="Genomic_DNA"/>
</dbReference>
<feature type="domain" description="AAA+ ATPase" evidence="1">
    <location>
        <begin position="202"/>
        <end position="353"/>
    </location>
</feature>
<dbReference type="GO" id="GO:0043531">
    <property type="term" value="F:ADP binding"/>
    <property type="evidence" value="ECO:0007669"/>
    <property type="project" value="InterPro"/>
</dbReference>
<evidence type="ECO:0000313" key="3">
    <source>
        <dbReference type="Proteomes" id="UP001231189"/>
    </source>
</evidence>